<organism evidence="8 9">
    <name type="scientific">Octopus sinensis</name>
    <name type="common">East Asian common octopus</name>
    <dbReference type="NCBI Taxonomy" id="2607531"/>
    <lineage>
        <taxon>Eukaryota</taxon>
        <taxon>Metazoa</taxon>
        <taxon>Spiralia</taxon>
        <taxon>Lophotrochozoa</taxon>
        <taxon>Mollusca</taxon>
        <taxon>Cephalopoda</taxon>
        <taxon>Coleoidea</taxon>
        <taxon>Octopodiformes</taxon>
        <taxon>Octopoda</taxon>
        <taxon>Incirrata</taxon>
        <taxon>Octopodidae</taxon>
        <taxon>Octopus</taxon>
    </lineage>
</organism>
<dbReference type="PROSITE" id="PS50092">
    <property type="entry name" value="TSP1"/>
    <property type="match status" value="1"/>
</dbReference>
<keyword evidence="3 4" id="KW-1015">Disulfide bond</keyword>
<evidence type="ECO:0000313" key="8">
    <source>
        <dbReference type="Proteomes" id="UP000515154"/>
    </source>
</evidence>
<dbReference type="RefSeq" id="XP_029658371.1">
    <property type="nucleotide sequence ID" value="XM_029802511.2"/>
</dbReference>
<dbReference type="PROSITE" id="PS50189">
    <property type="entry name" value="NTR"/>
    <property type="match status" value="1"/>
</dbReference>
<feature type="transmembrane region" description="Helical" evidence="6">
    <location>
        <begin position="12"/>
        <end position="33"/>
    </location>
</feature>
<evidence type="ECO:0000256" key="3">
    <source>
        <dbReference type="ARBA" id="ARBA00023157"/>
    </source>
</evidence>
<dbReference type="Gene3D" id="2.40.50.120">
    <property type="match status" value="1"/>
</dbReference>
<keyword evidence="8" id="KW-1185">Reference proteome</keyword>
<dbReference type="Pfam" id="PF01759">
    <property type="entry name" value="NTR"/>
    <property type="match status" value="1"/>
</dbReference>
<feature type="disulfide bond" evidence="4">
    <location>
        <begin position="107"/>
        <end position="149"/>
    </location>
</feature>
<keyword evidence="2" id="KW-0964">Secreted</keyword>
<dbReference type="InterPro" id="IPR036383">
    <property type="entry name" value="TSP1_rpt_sf"/>
</dbReference>
<dbReference type="InterPro" id="IPR045371">
    <property type="entry name" value="ADAMTS_CR_3"/>
</dbReference>
<dbReference type="SUPFAM" id="SSF82895">
    <property type="entry name" value="TSP-1 type 1 repeat"/>
    <property type="match status" value="1"/>
</dbReference>
<dbReference type="Proteomes" id="UP000515154">
    <property type="component" value="Linkage group LG2"/>
</dbReference>
<dbReference type="Pfam" id="PF05986">
    <property type="entry name" value="ADAMTS_spacer1"/>
    <property type="match status" value="1"/>
</dbReference>
<dbReference type="Gene3D" id="2.60.120.830">
    <property type="match status" value="1"/>
</dbReference>
<dbReference type="GO" id="GO:0030198">
    <property type="term" value="P:extracellular matrix organization"/>
    <property type="evidence" value="ECO:0007669"/>
    <property type="project" value="InterPro"/>
</dbReference>
<gene>
    <name evidence="9" type="primary">LOC115232558</name>
</gene>
<dbReference type="InterPro" id="IPR008993">
    <property type="entry name" value="TIMP-like_OB-fold"/>
</dbReference>
<dbReference type="GO" id="GO:0006508">
    <property type="term" value="P:proteolysis"/>
    <property type="evidence" value="ECO:0007669"/>
    <property type="project" value="TreeGrafter"/>
</dbReference>
<evidence type="ECO:0000256" key="2">
    <source>
        <dbReference type="ARBA" id="ARBA00022525"/>
    </source>
</evidence>
<feature type="region of interest" description="Disordered" evidence="5">
    <location>
        <begin position="452"/>
        <end position="476"/>
    </location>
</feature>
<accession>A0A6P7UBT2</accession>
<evidence type="ECO:0000256" key="6">
    <source>
        <dbReference type="SAM" id="Phobius"/>
    </source>
</evidence>
<reference evidence="9" key="1">
    <citation type="submission" date="2025-08" db="UniProtKB">
        <authorList>
            <consortium name="RefSeq"/>
        </authorList>
    </citation>
    <scope>IDENTIFICATION</scope>
</reference>
<dbReference type="GO" id="GO:0004222">
    <property type="term" value="F:metalloendopeptidase activity"/>
    <property type="evidence" value="ECO:0007669"/>
    <property type="project" value="TreeGrafter"/>
</dbReference>
<dbReference type="InterPro" id="IPR013273">
    <property type="entry name" value="ADAMTS/ADAMTS-like"/>
</dbReference>
<sequence>MTTSAKSNGIYINIGFVITLSHIIAFFLTTSIITKTECESYAYNTNRGNRRTGLNERRVDNSLRSLNRERNSEKKRDEYHYFSHADSRKHPSVWSSWSWWSKCSRTCGHGVRMRSRNCLVWTGSRYAKTYLSSCSDTNVDFHVCKTEDCSANSQDFRDYQCSLYNQPRVRLSYGGKWNPVFTEKTPCRLICENTLYPIQKSFGTVLDGTYCYRQGTDMCVHGECKKVGCDNHLNSRQKVDMCGICGGQNDTCRKIEGRYAERLPVPRDDNNGYNEMFELPAGATELSVEETSRNFLALMSANKTFELNGNYNVESSGRKNIAGTELFYERDGNKNESLRIVGPTKEKIYVLLLYKEHNKGLNYEYWMPDNSSQNKYPTHPPITRKNGLKDLRNHRERSHSQMIKNIHSRIKQFYRTSSPRNANTQFDRRPLPNVAKIKNHNLKKAAKRSFKDGRKIDRKSKTYNSSNNHKKANCGSCKRTKKRKELFCQGAFVSHISVRSVSKVKNQVRYDVAVRKLYRYTLPLMSREFIYLAKGCHCPKLIKGKDYLVIGYINPHEKREIQLILPSDTYYRTYTNFAGRKLDELSKKYRCPAS</sequence>
<comment type="subcellular location">
    <subcellularLocation>
        <location evidence="1">Secreted</location>
    </subcellularLocation>
</comment>
<evidence type="ECO:0000313" key="9">
    <source>
        <dbReference type="RefSeq" id="XP_029658371.1"/>
    </source>
</evidence>
<name>A0A6P7UBT2_9MOLL</name>
<dbReference type="KEGG" id="osn:115232558"/>
<dbReference type="SMART" id="SM00643">
    <property type="entry name" value="C345C"/>
    <property type="match status" value="1"/>
</dbReference>
<dbReference type="InterPro" id="IPR000884">
    <property type="entry name" value="TSP1_rpt"/>
</dbReference>
<evidence type="ECO:0000259" key="7">
    <source>
        <dbReference type="PROSITE" id="PS50189"/>
    </source>
</evidence>
<dbReference type="SMART" id="SM00209">
    <property type="entry name" value="TSP1"/>
    <property type="match status" value="1"/>
</dbReference>
<dbReference type="Pfam" id="PF19236">
    <property type="entry name" value="ADAMTS_CR_3"/>
    <property type="match status" value="1"/>
</dbReference>
<evidence type="ECO:0000256" key="1">
    <source>
        <dbReference type="ARBA" id="ARBA00004613"/>
    </source>
</evidence>
<protein>
    <submittedName>
        <fullName evidence="9">A disintegrin and metalloproteinase with thrombospondin motifs 20-like</fullName>
    </submittedName>
</protein>
<feature type="disulfide bond" evidence="4">
    <location>
        <begin position="103"/>
        <end position="144"/>
    </location>
</feature>
<proteinExistence type="predicted"/>
<keyword evidence="6" id="KW-1133">Transmembrane helix</keyword>
<dbReference type="InterPro" id="IPR010294">
    <property type="entry name" value="ADAMTS_spacer1"/>
</dbReference>
<dbReference type="GO" id="GO:0031012">
    <property type="term" value="C:extracellular matrix"/>
    <property type="evidence" value="ECO:0007669"/>
    <property type="project" value="TreeGrafter"/>
</dbReference>
<dbReference type="Pfam" id="PF00090">
    <property type="entry name" value="TSP_1"/>
    <property type="match status" value="1"/>
</dbReference>
<dbReference type="InterPro" id="IPR001134">
    <property type="entry name" value="Netrin_domain"/>
</dbReference>
<keyword evidence="6" id="KW-0472">Membrane</keyword>
<dbReference type="SUPFAM" id="SSF50242">
    <property type="entry name" value="TIMP-like"/>
    <property type="match status" value="1"/>
</dbReference>
<dbReference type="PRINTS" id="PR01857">
    <property type="entry name" value="ADAMTSFAMILY"/>
</dbReference>
<dbReference type="InterPro" id="IPR050439">
    <property type="entry name" value="ADAMTS_ADAMTS-like"/>
</dbReference>
<dbReference type="Gene3D" id="2.20.100.10">
    <property type="entry name" value="Thrombospondin type-1 (TSP1) repeat"/>
    <property type="match status" value="1"/>
</dbReference>
<dbReference type="AlphaFoldDB" id="A0A6P7UBT2"/>
<evidence type="ECO:0000256" key="4">
    <source>
        <dbReference type="PIRSR" id="PIRSR613273-3"/>
    </source>
</evidence>
<dbReference type="InterPro" id="IPR018933">
    <property type="entry name" value="Netrin_module_non-TIMP"/>
</dbReference>
<keyword evidence="6" id="KW-0812">Transmembrane</keyword>
<evidence type="ECO:0000256" key="5">
    <source>
        <dbReference type="SAM" id="MobiDB-lite"/>
    </source>
</evidence>
<dbReference type="GO" id="GO:0005576">
    <property type="term" value="C:extracellular region"/>
    <property type="evidence" value="ECO:0007669"/>
    <property type="project" value="UniProtKB-SubCell"/>
</dbReference>
<feature type="domain" description="NTR" evidence="7">
    <location>
        <begin position="474"/>
        <end position="591"/>
    </location>
</feature>
<feature type="disulfide bond" evidence="4">
    <location>
        <begin position="118"/>
        <end position="134"/>
    </location>
</feature>
<dbReference type="PANTHER" id="PTHR13723">
    <property type="entry name" value="ADAMTS A DISINTEGRIN AND METALLOPROTEASE WITH THROMBOSPONDIN MOTIFS PROTEASE"/>
    <property type="match status" value="1"/>
</dbReference>
<dbReference type="PANTHER" id="PTHR13723:SF317">
    <property type="entry name" value="ADAMTS_ADAMTS-LIKE SPACER 1 DOMAIN-CONTAINING PROTEIN"/>
    <property type="match status" value="1"/>
</dbReference>